<dbReference type="OrthoDB" id="2247855at2759"/>
<dbReference type="AlphaFoldDB" id="A0A068SF32"/>
<gene>
    <name evidence="1" type="ORF">LCOR_11738.1</name>
</gene>
<dbReference type="Proteomes" id="UP000027586">
    <property type="component" value="Unassembled WGS sequence"/>
</dbReference>
<keyword evidence="2" id="KW-1185">Reference proteome</keyword>
<dbReference type="VEuPathDB" id="FungiDB:LCOR_11738.1"/>
<reference evidence="1" key="1">
    <citation type="submission" date="2013-08" db="EMBL/GenBank/DDBJ databases">
        <title>Gene expansion shapes genome architecture in the human pathogen Lichtheimia corymbifera: an evolutionary genomics analysis in the ancient terrestrial Mucorales (Mucoromycotina).</title>
        <authorList>
            <person name="Schwartze V.U."/>
            <person name="Winter S."/>
            <person name="Shelest E."/>
            <person name="Marcet-Houben M."/>
            <person name="Horn F."/>
            <person name="Wehner S."/>
            <person name="Hoffmann K."/>
            <person name="Riege K."/>
            <person name="Sammeth M."/>
            <person name="Nowrousian M."/>
            <person name="Valiante V."/>
            <person name="Linde J."/>
            <person name="Jacobsen I.D."/>
            <person name="Marz M."/>
            <person name="Brakhage A.A."/>
            <person name="Gabaldon T."/>
            <person name="Bocker S."/>
            <person name="Voigt K."/>
        </authorList>
    </citation>
    <scope>NUCLEOTIDE SEQUENCE [LARGE SCALE GENOMIC DNA]</scope>
    <source>
        <strain evidence="1">FSU 9682</strain>
    </source>
</reference>
<evidence type="ECO:0000313" key="1">
    <source>
        <dbReference type="EMBL" id="CDH60963.1"/>
    </source>
</evidence>
<dbReference type="SUPFAM" id="SSF52047">
    <property type="entry name" value="RNI-like"/>
    <property type="match status" value="1"/>
</dbReference>
<dbReference type="EMBL" id="CBTN010000118">
    <property type="protein sequence ID" value="CDH60963.1"/>
    <property type="molecule type" value="Genomic_DNA"/>
</dbReference>
<sequence length="554" mass="63792">MADTTDTHYDTLKRLKQDAEQRQDTRIDFIKQLPTDIVTTTFVPMLMDGDFLDALQPSPSLYVSHLWRDRIQSLGGLHFKIGRKEDQDLSAVSEFTPYIKDLDIDQYTKGTWLADLIHDNDFSSLRVLDIHSFRTVHISHFLSSLKSISNTLTELSIDLEAGELLLSIPDVLLACPNLTSLRILQCSDNDVSSLPITLWLTLTTLSLSSAMDLITSDHIIEMWKRFPSLTSLDLHPCSDIQPALIVSNYFPTMKSLHLFMELSDIRMIYRDERKHNQETGLTKLIIENDDWPRETCKDTTSIIKRHHDTLEHLKWDMGNSEDTETIGNIEFPRLTKLGLYFSGWQIIRNAPMLEELKLTLRIITAYPQVLDMIPPQLKSLELDLVCWCKDVDWSPILRYLNRIALRSQLKELVIRFSTGDEVASILDAIYRHGQLESLKIIFTKAWESGQMERFLDGLVKVCPRLLSLELGRKNAPSTHSLNILKRFACLNKLAISIYRTADIDSFWDAIRMFPQPMCIMMCSSSDAEEPRIKYLRLKRPDIKINASRSSGYHM</sequence>
<dbReference type="PANTHER" id="PTHR38926">
    <property type="entry name" value="F-BOX DOMAIN CONTAINING PROTEIN, EXPRESSED"/>
    <property type="match status" value="1"/>
</dbReference>
<proteinExistence type="predicted"/>
<evidence type="ECO:0008006" key="3">
    <source>
        <dbReference type="Google" id="ProtNLM"/>
    </source>
</evidence>
<protein>
    <recommendedName>
        <fullName evidence="3">F-box domain-containing protein</fullName>
    </recommendedName>
</protein>
<dbReference type="InterPro" id="IPR032675">
    <property type="entry name" value="LRR_dom_sf"/>
</dbReference>
<evidence type="ECO:0000313" key="2">
    <source>
        <dbReference type="Proteomes" id="UP000027586"/>
    </source>
</evidence>
<accession>A0A068SF32</accession>
<dbReference type="Gene3D" id="3.80.10.10">
    <property type="entry name" value="Ribonuclease Inhibitor"/>
    <property type="match status" value="1"/>
</dbReference>
<organism evidence="1 2">
    <name type="scientific">Lichtheimia corymbifera JMRC:FSU:9682</name>
    <dbReference type="NCBI Taxonomy" id="1263082"/>
    <lineage>
        <taxon>Eukaryota</taxon>
        <taxon>Fungi</taxon>
        <taxon>Fungi incertae sedis</taxon>
        <taxon>Mucoromycota</taxon>
        <taxon>Mucoromycotina</taxon>
        <taxon>Mucoromycetes</taxon>
        <taxon>Mucorales</taxon>
        <taxon>Lichtheimiaceae</taxon>
        <taxon>Lichtheimia</taxon>
    </lineage>
</organism>
<dbReference type="PANTHER" id="PTHR38926:SF72">
    <property type="entry name" value="IM:7136021-RELATED"/>
    <property type="match status" value="1"/>
</dbReference>
<name>A0A068SF32_9FUNG</name>
<comment type="caution">
    <text evidence="1">The sequence shown here is derived from an EMBL/GenBank/DDBJ whole genome shotgun (WGS) entry which is preliminary data.</text>
</comment>